<dbReference type="Gene3D" id="3.40.1170.60">
    <property type="match status" value="1"/>
</dbReference>
<dbReference type="GO" id="GO:0005829">
    <property type="term" value="C:cytosol"/>
    <property type="evidence" value="ECO:0007669"/>
    <property type="project" value="TreeGrafter"/>
</dbReference>
<keyword evidence="4" id="KW-0234">DNA repair</keyword>
<evidence type="ECO:0000259" key="6">
    <source>
        <dbReference type="PROSITE" id="PS50173"/>
    </source>
</evidence>
<dbReference type="GO" id="GO:0006281">
    <property type="term" value="P:DNA repair"/>
    <property type="evidence" value="ECO:0007669"/>
    <property type="project" value="UniProtKB-KW"/>
</dbReference>
<name>A0A5J5IG73_9BACT</name>
<reference evidence="7 8" key="1">
    <citation type="submission" date="2019-09" db="EMBL/GenBank/DDBJ databases">
        <title>Draft genome sequence of Ginsengibacter sp. BR5-29.</title>
        <authorList>
            <person name="Im W.-T."/>
        </authorList>
    </citation>
    <scope>NUCLEOTIDE SEQUENCE [LARGE SCALE GENOMIC DNA]</scope>
    <source>
        <strain evidence="7 8">BR5-29</strain>
    </source>
</reference>
<evidence type="ECO:0000313" key="8">
    <source>
        <dbReference type="Proteomes" id="UP000326903"/>
    </source>
</evidence>
<dbReference type="GO" id="GO:0042276">
    <property type="term" value="P:error-prone translesion synthesis"/>
    <property type="evidence" value="ECO:0007669"/>
    <property type="project" value="TreeGrafter"/>
</dbReference>
<keyword evidence="5" id="KW-0742">SOS response</keyword>
<dbReference type="Gene3D" id="1.10.150.20">
    <property type="entry name" value="5' to 3' exonuclease, C-terminal subdomain"/>
    <property type="match status" value="1"/>
</dbReference>
<evidence type="ECO:0000256" key="4">
    <source>
        <dbReference type="ARBA" id="ARBA00023204"/>
    </source>
</evidence>
<dbReference type="PANTHER" id="PTHR11076:SF34">
    <property type="entry name" value="PROTEIN UMUC"/>
    <property type="match status" value="1"/>
</dbReference>
<accession>A0A5J5IG73</accession>
<sequence length="421" mass="47493">MYALVDCNNFYASCERLFQPHLNGRPVVVLSNNDGCVISRSDEAKALGIAMGTPAYMSEPSFKKNDVKVFSSNYTLYGDLSDRVIKTLAAFAPRMEVYSIDESFLDLSDLYNTDLLQLGINIRKTVLQNIGIPVCVGIAPTKTLAKMANRYAKKKYKSVGVFYAANEQLKNEMLEYTEVGDIWGVGHQYALLLKKNGFHTAKDVTHIPADWMRQNMSVVGLRMLNELNGIPSIEWEYDAKSKKNICTSRSFGKLTNDYSLIKEAVSNHAATCALKLRTQSSVCTEINVFIGTNPHKVEHKQLHHAITIRCSTPTNLTKEIIGYALKGLDIIFRPDEYLYMKCGVMVLNIMPENSVQANMFDGVHRSRDKILSKTVDLVNKSMGKDTVRMAVQRFERRYKLRAGHLSSKYTTDINQILKVRI</sequence>
<dbReference type="Pfam" id="PF13438">
    <property type="entry name" value="DUF4113"/>
    <property type="match status" value="1"/>
</dbReference>
<evidence type="ECO:0000256" key="3">
    <source>
        <dbReference type="ARBA" id="ARBA00023199"/>
    </source>
</evidence>
<dbReference type="SUPFAM" id="SSF56672">
    <property type="entry name" value="DNA/RNA polymerases"/>
    <property type="match status" value="1"/>
</dbReference>
<keyword evidence="8" id="KW-1185">Reference proteome</keyword>
<gene>
    <name evidence="7" type="ORF">FW778_16980</name>
</gene>
<comment type="caution">
    <text evidence="7">The sequence shown here is derived from an EMBL/GenBank/DDBJ whole genome shotgun (WGS) entry which is preliminary data.</text>
</comment>
<dbReference type="PROSITE" id="PS50173">
    <property type="entry name" value="UMUC"/>
    <property type="match status" value="1"/>
</dbReference>
<dbReference type="InterPro" id="IPR017961">
    <property type="entry name" value="DNA_pol_Y-fam_little_finger"/>
</dbReference>
<dbReference type="InterPro" id="IPR050116">
    <property type="entry name" value="DNA_polymerase-Y"/>
</dbReference>
<dbReference type="InterPro" id="IPR001126">
    <property type="entry name" value="UmuC"/>
</dbReference>
<dbReference type="GO" id="GO:0003684">
    <property type="term" value="F:damaged DNA binding"/>
    <property type="evidence" value="ECO:0007669"/>
    <property type="project" value="InterPro"/>
</dbReference>
<dbReference type="Proteomes" id="UP000326903">
    <property type="component" value="Unassembled WGS sequence"/>
</dbReference>
<dbReference type="CDD" id="cd01700">
    <property type="entry name" value="PolY_Pol_V_umuC"/>
    <property type="match status" value="1"/>
</dbReference>
<dbReference type="AlphaFoldDB" id="A0A5J5IG73"/>
<dbReference type="Pfam" id="PF11799">
    <property type="entry name" value="IMS_C"/>
    <property type="match status" value="1"/>
</dbReference>
<dbReference type="Pfam" id="PF00817">
    <property type="entry name" value="IMS"/>
    <property type="match status" value="1"/>
</dbReference>
<dbReference type="Gene3D" id="3.30.70.270">
    <property type="match status" value="1"/>
</dbReference>
<dbReference type="EMBL" id="VYQF01000006">
    <property type="protein sequence ID" value="KAA9037124.1"/>
    <property type="molecule type" value="Genomic_DNA"/>
</dbReference>
<evidence type="ECO:0000256" key="5">
    <source>
        <dbReference type="ARBA" id="ARBA00023236"/>
    </source>
</evidence>
<dbReference type="GO" id="GO:0009432">
    <property type="term" value="P:SOS response"/>
    <property type="evidence" value="ECO:0007669"/>
    <property type="project" value="UniProtKB-KW"/>
</dbReference>
<dbReference type="InterPro" id="IPR043128">
    <property type="entry name" value="Rev_trsase/Diguanyl_cyclase"/>
</dbReference>
<dbReference type="PANTHER" id="PTHR11076">
    <property type="entry name" value="DNA REPAIR POLYMERASE UMUC / TRANSFERASE FAMILY MEMBER"/>
    <property type="match status" value="1"/>
</dbReference>
<dbReference type="InterPro" id="IPR025188">
    <property type="entry name" value="DUF4113"/>
</dbReference>
<keyword evidence="3" id="KW-0741">SOS mutagenesis</keyword>
<evidence type="ECO:0000256" key="1">
    <source>
        <dbReference type="ARBA" id="ARBA00010945"/>
    </source>
</evidence>
<evidence type="ECO:0000256" key="2">
    <source>
        <dbReference type="ARBA" id="ARBA00022763"/>
    </source>
</evidence>
<evidence type="ECO:0000313" key="7">
    <source>
        <dbReference type="EMBL" id="KAA9037124.1"/>
    </source>
</evidence>
<comment type="similarity">
    <text evidence="1">Belongs to the DNA polymerase type-Y family.</text>
</comment>
<dbReference type="GO" id="GO:0003887">
    <property type="term" value="F:DNA-directed DNA polymerase activity"/>
    <property type="evidence" value="ECO:0007669"/>
    <property type="project" value="TreeGrafter"/>
</dbReference>
<feature type="domain" description="UmuC" evidence="6">
    <location>
        <begin position="2"/>
        <end position="186"/>
    </location>
</feature>
<organism evidence="7 8">
    <name type="scientific">Ginsengibacter hankyongi</name>
    <dbReference type="NCBI Taxonomy" id="2607284"/>
    <lineage>
        <taxon>Bacteria</taxon>
        <taxon>Pseudomonadati</taxon>
        <taxon>Bacteroidota</taxon>
        <taxon>Chitinophagia</taxon>
        <taxon>Chitinophagales</taxon>
        <taxon>Chitinophagaceae</taxon>
        <taxon>Ginsengibacter</taxon>
    </lineage>
</organism>
<keyword evidence="2" id="KW-0227">DNA damage</keyword>
<proteinExistence type="inferred from homology"/>
<dbReference type="InterPro" id="IPR043502">
    <property type="entry name" value="DNA/RNA_pol_sf"/>
</dbReference>
<dbReference type="RefSeq" id="WP_150416022.1">
    <property type="nucleotide sequence ID" value="NZ_VYQF01000006.1"/>
</dbReference>
<protein>
    <submittedName>
        <fullName evidence="7">Y-family DNA polymerase</fullName>
    </submittedName>
</protein>